<dbReference type="InterPro" id="IPR001163">
    <property type="entry name" value="Sm_dom_euk/arc"/>
</dbReference>
<evidence type="ECO:0000313" key="5">
    <source>
        <dbReference type="EMBL" id="CAD2214134.1"/>
    </source>
</evidence>
<feature type="compositionally biased region" description="Basic residues" evidence="3">
    <location>
        <begin position="98"/>
        <end position="110"/>
    </location>
</feature>
<dbReference type="Pfam" id="PF01423">
    <property type="entry name" value="LSM"/>
    <property type="match status" value="1"/>
</dbReference>
<dbReference type="EMBL" id="LR877147">
    <property type="protein sequence ID" value="CAD2214134.1"/>
    <property type="molecule type" value="Genomic_DNA"/>
</dbReference>
<keyword evidence="6" id="KW-1185">Reference proteome</keyword>
<protein>
    <submittedName>
        <fullName evidence="5">LSM domain containing protein, putative</fullName>
    </submittedName>
</protein>
<gene>
    <name evidence="5" type="ORF">ADEAN_000157800</name>
</gene>
<feature type="region of interest" description="Disordered" evidence="3">
    <location>
        <begin position="98"/>
        <end position="129"/>
    </location>
</feature>
<dbReference type="SUPFAM" id="SSF50182">
    <property type="entry name" value="Sm-like ribonucleoproteins"/>
    <property type="match status" value="1"/>
</dbReference>
<proteinExistence type="predicted"/>
<organism evidence="5 6">
    <name type="scientific">Angomonas deanei</name>
    <dbReference type="NCBI Taxonomy" id="59799"/>
    <lineage>
        <taxon>Eukaryota</taxon>
        <taxon>Discoba</taxon>
        <taxon>Euglenozoa</taxon>
        <taxon>Kinetoplastea</taxon>
        <taxon>Metakinetoplastina</taxon>
        <taxon>Trypanosomatida</taxon>
        <taxon>Trypanosomatidae</taxon>
        <taxon>Strigomonadinae</taxon>
        <taxon>Angomonas</taxon>
    </lineage>
</organism>
<evidence type="ECO:0000256" key="3">
    <source>
        <dbReference type="SAM" id="MobiDB-lite"/>
    </source>
</evidence>
<dbReference type="InterPro" id="IPR010920">
    <property type="entry name" value="LSM_dom_sf"/>
</dbReference>
<sequence>MAEDNSDLTLSVLAEASGNVVKVEMKNGSTYRGKVSIIDKAGNIELTNVSVQNRDSSLSVEERVLLRNAQVRLIHLPPEFVNSPLLNTHSAQTLNRLKKSLRRKAPTNKAAKKDHSGNKEKKRLKSLRL</sequence>
<name>A0A7G2C4Q9_9TRYP</name>
<dbReference type="Proteomes" id="UP000515908">
    <property type="component" value="Chromosome 03"/>
</dbReference>
<comment type="subcellular location">
    <subcellularLocation>
        <location evidence="1">Nucleus</location>
    </subcellularLocation>
</comment>
<dbReference type="InterPro" id="IPR027141">
    <property type="entry name" value="LSm4/Sm_D1/D3"/>
</dbReference>
<keyword evidence="2" id="KW-0539">Nucleus</keyword>
<dbReference type="GO" id="GO:0005634">
    <property type="term" value="C:nucleus"/>
    <property type="evidence" value="ECO:0007669"/>
    <property type="project" value="UniProtKB-SubCell"/>
</dbReference>
<evidence type="ECO:0000259" key="4">
    <source>
        <dbReference type="SMART" id="SM00651"/>
    </source>
</evidence>
<evidence type="ECO:0000256" key="2">
    <source>
        <dbReference type="ARBA" id="ARBA00023242"/>
    </source>
</evidence>
<reference evidence="5 6" key="1">
    <citation type="submission" date="2020-08" db="EMBL/GenBank/DDBJ databases">
        <authorList>
            <person name="Newling K."/>
            <person name="Davey J."/>
            <person name="Forrester S."/>
        </authorList>
    </citation>
    <scope>NUCLEOTIDE SEQUENCE [LARGE SCALE GENOMIC DNA]</scope>
    <source>
        <strain evidence="6">Crithidia deanei Carvalho (ATCC PRA-265)</strain>
    </source>
</reference>
<dbReference type="AlphaFoldDB" id="A0A7G2C4Q9"/>
<dbReference type="Gene3D" id="2.30.30.100">
    <property type="match status" value="1"/>
</dbReference>
<evidence type="ECO:0000313" key="6">
    <source>
        <dbReference type="Proteomes" id="UP000515908"/>
    </source>
</evidence>
<evidence type="ECO:0000256" key="1">
    <source>
        <dbReference type="ARBA" id="ARBA00004123"/>
    </source>
</evidence>
<dbReference type="VEuPathDB" id="TriTrypDB:ADEAN_000157800"/>
<dbReference type="PANTHER" id="PTHR23338">
    <property type="entry name" value="SMALL NUCLEAR RIBONUCLEOPROTEIN SM"/>
    <property type="match status" value="1"/>
</dbReference>
<dbReference type="SMART" id="SM00651">
    <property type="entry name" value="Sm"/>
    <property type="match status" value="1"/>
</dbReference>
<dbReference type="GO" id="GO:0006396">
    <property type="term" value="P:RNA processing"/>
    <property type="evidence" value="ECO:0007669"/>
    <property type="project" value="InterPro"/>
</dbReference>
<feature type="compositionally biased region" description="Basic residues" evidence="3">
    <location>
        <begin position="120"/>
        <end position="129"/>
    </location>
</feature>
<accession>A0A7G2C4Q9</accession>
<feature type="domain" description="Sm" evidence="4">
    <location>
        <begin position="11"/>
        <end position="76"/>
    </location>
</feature>
<dbReference type="OrthoDB" id="6425924at2759"/>